<reference evidence="5 8" key="1">
    <citation type="submission" date="2016-07" db="EMBL/GenBank/DDBJ databases">
        <title>Characterization of isolates of Eisenbergiella tayi derived from blood cultures, using whole genome sequencing.</title>
        <authorList>
            <person name="Burdz T."/>
            <person name="Wiebe D."/>
            <person name="Huynh C."/>
            <person name="Bernard K."/>
        </authorList>
    </citation>
    <scope>NUCLEOTIDE SEQUENCE [LARGE SCALE GENOMIC DNA]</scope>
    <source>
        <strain evidence="1 5">NML 110608</strain>
        <strain evidence="2 8">NML 120489</strain>
    </source>
</reference>
<evidence type="ECO:0000313" key="2">
    <source>
        <dbReference type="EMBL" id="ODM13708.1"/>
    </source>
</evidence>
<protein>
    <recommendedName>
        <fullName evidence="9">Response regulator</fullName>
    </recommendedName>
</protein>
<evidence type="ECO:0000313" key="3">
    <source>
        <dbReference type="EMBL" id="ODR52417.1"/>
    </source>
</evidence>
<dbReference type="PATRIC" id="fig|1432052.3.peg.1563"/>
<dbReference type="Proteomes" id="UP000094067">
    <property type="component" value="Unassembled WGS sequence"/>
</dbReference>
<evidence type="ECO:0008006" key="9">
    <source>
        <dbReference type="Google" id="ProtNLM"/>
    </source>
</evidence>
<reference evidence="3 6" key="3">
    <citation type="submission" date="2016-08" db="EMBL/GenBank/DDBJ databases">
        <authorList>
            <person name="Seilhamer J.J."/>
        </authorList>
    </citation>
    <scope>NUCLEOTIDE SEQUENCE [LARGE SCALE GENOMIC DNA]</scope>
    <source>
        <strain evidence="3 6">NML150140-1</strain>
    </source>
</reference>
<evidence type="ECO:0000313" key="8">
    <source>
        <dbReference type="Proteomes" id="UP000095003"/>
    </source>
</evidence>
<dbReference type="EMBL" id="MEHA01000006">
    <property type="protein sequence ID" value="ODR52417.1"/>
    <property type="molecule type" value="Genomic_DNA"/>
</dbReference>
<dbReference type="AlphaFoldDB" id="A0A1E3A9K2"/>
<dbReference type="OrthoDB" id="1655078at2"/>
<proteinExistence type="predicted"/>
<dbReference type="EMBL" id="MCGI01000001">
    <property type="protein sequence ID" value="ODM13708.1"/>
    <property type="molecule type" value="Genomic_DNA"/>
</dbReference>
<keyword evidence="7" id="KW-1185">Reference proteome</keyword>
<name>A0A1E3A9K2_9FIRM</name>
<dbReference type="Proteomes" id="UP000094869">
    <property type="component" value="Unassembled WGS sequence"/>
</dbReference>
<dbReference type="Proteomes" id="UP000094271">
    <property type="component" value="Unassembled WGS sequence"/>
</dbReference>
<dbReference type="RefSeq" id="WP_069151626.1">
    <property type="nucleotide sequence ID" value="NZ_DAWDRA010000064.1"/>
</dbReference>
<organism evidence="1 5">
    <name type="scientific">Eisenbergiella tayi</name>
    <dbReference type="NCBI Taxonomy" id="1432052"/>
    <lineage>
        <taxon>Bacteria</taxon>
        <taxon>Bacillati</taxon>
        <taxon>Bacillota</taxon>
        <taxon>Clostridia</taxon>
        <taxon>Lachnospirales</taxon>
        <taxon>Lachnospiraceae</taxon>
        <taxon>Eisenbergiella</taxon>
    </lineage>
</organism>
<dbReference type="EMBL" id="MEHD01000015">
    <property type="protein sequence ID" value="ODR59317.1"/>
    <property type="molecule type" value="Genomic_DNA"/>
</dbReference>
<dbReference type="InterPro" id="IPR011006">
    <property type="entry name" value="CheY-like_superfamily"/>
</dbReference>
<dbReference type="SUPFAM" id="SSF52172">
    <property type="entry name" value="CheY-like"/>
    <property type="match status" value="1"/>
</dbReference>
<dbReference type="EMBL" id="MCGH01000002">
    <property type="protein sequence ID" value="ODM05309.1"/>
    <property type="molecule type" value="Genomic_DNA"/>
</dbReference>
<accession>A0A1E3A9K2</accession>
<comment type="caution">
    <text evidence="1">The sequence shown here is derived from an EMBL/GenBank/DDBJ whole genome shotgun (WGS) entry which is preliminary data.</text>
</comment>
<evidence type="ECO:0000313" key="1">
    <source>
        <dbReference type="EMBL" id="ODM05309.1"/>
    </source>
</evidence>
<sequence length="125" mass="14463">MWNVIICDGDEPEREQLMGFVRQYFEEKKKDAQIAGCMDWPELEGMVKQSLPDVVIVAQNSVDGLNTITSARLLSRKIIWFSDLDFGVQAYRLCVPYFSTKPVTYQKMEQALTRFFEVSPWLGKT</sequence>
<dbReference type="Proteomes" id="UP000095003">
    <property type="component" value="Unassembled WGS sequence"/>
</dbReference>
<dbReference type="GeneID" id="93299915"/>
<evidence type="ECO:0000313" key="5">
    <source>
        <dbReference type="Proteomes" id="UP000094067"/>
    </source>
</evidence>
<evidence type="ECO:0000313" key="6">
    <source>
        <dbReference type="Proteomes" id="UP000094271"/>
    </source>
</evidence>
<evidence type="ECO:0000313" key="7">
    <source>
        <dbReference type="Proteomes" id="UP000094869"/>
    </source>
</evidence>
<reference evidence="4 7" key="2">
    <citation type="submission" date="2016-08" db="EMBL/GenBank/DDBJ databases">
        <title>Characterization of Isolates of Eisenbergiella tayi Derived from Blood Cultures, Using Whole Genome Sequencing.</title>
        <authorList>
            <person name="Bernier A.-M."/>
            <person name="Burdz T."/>
            <person name="Wiebe D."/>
            <person name="Bernard K."/>
        </authorList>
    </citation>
    <scope>NUCLEOTIDE SEQUENCE [LARGE SCALE GENOMIC DNA]</scope>
    <source>
        <strain evidence="4 7">NML120146</strain>
    </source>
</reference>
<evidence type="ECO:0000313" key="4">
    <source>
        <dbReference type="EMBL" id="ODR59317.1"/>
    </source>
</evidence>
<gene>
    <name evidence="2" type="ORF">BEH84_01427</name>
    <name evidence="3" type="ORF">BEI59_10205</name>
    <name evidence="1" type="ORF">BEI61_01194</name>
    <name evidence="4" type="ORF">BEI63_07380</name>
</gene>